<reference evidence="7" key="1">
    <citation type="journal article" date="2014" name="Genome Biol. Evol.">
        <title>Pangenome evidence for extensive interdomain horizontal transfer affecting lineage core and shell genes in uncultured planktonic thaumarchaeota and euryarchaeota.</title>
        <authorList>
            <person name="Deschamps P."/>
            <person name="Zivanovic Y."/>
            <person name="Moreira D."/>
            <person name="Rodriguez-Valera F."/>
            <person name="Lopez-Garcia P."/>
        </authorList>
    </citation>
    <scope>NUCLEOTIDE SEQUENCE</scope>
</reference>
<keyword evidence="4 6" id="KW-1133">Transmembrane helix</keyword>
<dbReference type="EMBL" id="KF900449">
    <property type="protein sequence ID" value="AIE95371.1"/>
    <property type="molecule type" value="Genomic_DNA"/>
</dbReference>
<evidence type="ECO:0000256" key="2">
    <source>
        <dbReference type="ARBA" id="ARBA00022448"/>
    </source>
</evidence>
<feature type="transmembrane region" description="Helical" evidence="6">
    <location>
        <begin position="160"/>
        <end position="176"/>
    </location>
</feature>
<dbReference type="AlphaFoldDB" id="A0A075G0R8"/>
<feature type="transmembrane region" description="Helical" evidence="6">
    <location>
        <begin position="316"/>
        <end position="333"/>
    </location>
</feature>
<dbReference type="NCBIfam" id="TIGR00728">
    <property type="entry name" value="OPT_sfam"/>
    <property type="match status" value="1"/>
</dbReference>
<feature type="transmembrane region" description="Helical" evidence="6">
    <location>
        <begin position="378"/>
        <end position="397"/>
    </location>
</feature>
<evidence type="ECO:0000256" key="1">
    <source>
        <dbReference type="ARBA" id="ARBA00004141"/>
    </source>
</evidence>
<feature type="transmembrane region" description="Helical" evidence="6">
    <location>
        <begin position="599"/>
        <end position="621"/>
    </location>
</feature>
<feature type="transmembrane region" description="Helical" evidence="6">
    <location>
        <begin position="108"/>
        <end position="128"/>
    </location>
</feature>
<feature type="transmembrane region" description="Helical" evidence="6">
    <location>
        <begin position="633"/>
        <end position="659"/>
    </location>
</feature>
<keyword evidence="5 6" id="KW-0472">Membrane</keyword>
<dbReference type="Pfam" id="PF03169">
    <property type="entry name" value="OPT"/>
    <property type="match status" value="1"/>
</dbReference>
<keyword evidence="2" id="KW-0813">Transport</keyword>
<feature type="transmembrane region" description="Helical" evidence="6">
    <location>
        <begin position="222"/>
        <end position="241"/>
    </location>
</feature>
<dbReference type="InterPro" id="IPR004814">
    <property type="entry name" value="Oligopep_transpt"/>
</dbReference>
<dbReference type="PANTHER" id="PTHR31645:SF0">
    <property type="entry name" value="OLIGOPEPTIDE TRANSPORTER YGL114W-RELATED"/>
    <property type="match status" value="1"/>
</dbReference>
<evidence type="ECO:0000313" key="7">
    <source>
        <dbReference type="EMBL" id="AIE95371.1"/>
    </source>
</evidence>
<keyword evidence="3 6" id="KW-0812">Transmembrane</keyword>
<feature type="transmembrane region" description="Helical" evidence="6">
    <location>
        <begin position="443"/>
        <end position="463"/>
    </location>
</feature>
<evidence type="ECO:0000256" key="4">
    <source>
        <dbReference type="ARBA" id="ARBA00022989"/>
    </source>
</evidence>
<feature type="transmembrane region" description="Helical" evidence="6">
    <location>
        <begin position="261"/>
        <end position="279"/>
    </location>
</feature>
<accession>A0A075G0R8</accession>
<sequence>MGEFQPYVPASETLPELTIRAILLGLFLGVLMTAANTYLGLYIGMTVSASIPAAVMSMLLLRMFRFKDVSILENNVVQTMTSAGESLAAGVIFTMPALLVMGREMDTLTTFIVAILGGILGTIFTITLRRVFIVEEALLYPEGIACEEVLVAGEKGGSQLIVILYALGLGALYGWMVKGFKLTQPKVEVAAEIVGVRIYSALDYSLSLVAVGWIVGLNIASYIFFGAVLGVFILTPIYGMTYGWPVDADLAHGFKTLWSTHIRFVGVGCMVVGGLWTLIDMRKTISSGLKKALASGLTESEVSTIRTEQDIPMNRAFIGLAVIAVLTFIFYWWKTGSLTLAIVGAIFLAITAFFFSAVAGYIAGVVGSSNSPVSGMTIATLMATSLVVWIVGGVFLNMEQDELMYATLIIASIVAVNAAIAGDVMQDLKTGHLVGATPWKQQTAELIGVIVGAIVAPLTLTILNEAFRITPTYCAANPHPVSGCSNVLEAPQAEIIGTLIEGIFGGTVNTPMLGLGVVVAGLIIGSRWYLGKSGPTLPIMSIAIGMYLPFYLSATIFLGGVLNHLVTRTAHLRVDGTLAGQPSEMAIKSGKELVSRGTLLSAGLIAGEALMGVIVAAFIVLASFSPIPRPENWLPFLGTLGPVLSTVFFLWFFGVFTWLVTRSLPPSKRPFSLLFNWGAVIVDGARRLINKVMVP</sequence>
<proteinExistence type="predicted"/>
<feature type="transmembrane region" description="Helical" evidence="6">
    <location>
        <begin position="196"/>
        <end position="215"/>
    </location>
</feature>
<feature type="transmembrane region" description="Helical" evidence="6">
    <location>
        <begin position="512"/>
        <end position="530"/>
    </location>
</feature>
<name>A0A075G0R8_9EURY</name>
<evidence type="ECO:0000256" key="5">
    <source>
        <dbReference type="ARBA" id="ARBA00023136"/>
    </source>
</evidence>
<evidence type="ECO:0000256" key="3">
    <source>
        <dbReference type="ARBA" id="ARBA00022692"/>
    </source>
</evidence>
<feature type="transmembrane region" description="Helical" evidence="6">
    <location>
        <begin position="403"/>
        <end position="422"/>
    </location>
</feature>
<protein>
    <submittedName>
        <fullName evidence="7">OPT family oligopeptide transporter</fullName>
    </submittedName>
</protein>
<dbReference type="InterPro" id="IPR045035">
    <property type="entry name" value="YSL-like"/>
</dbReference>
<feature type="transmembrane region" description="Helical" evidence="6">
    <location>
        <begin position="17"/>
        <end position="35"/>
    </location>
</feature>
<dbReference type="InterPro" id="IPR004813">
    <property type="entry name" value="OPT"/>
</dbReference>
<dbReference type="GO" id="GO:0035673">
    <property type="term" value="F:oligopeptide transmembrane transporter activity"/>
    <property type="evidence" value="ECO:0007669"/>
    <property type="project" value="InterPro"/>
</dbReference>
<organism evidence="7">
    <name type="scientific">uncultured marine group II/III euryarchaeote AD1000_65_C10</name>
    <dbReference type="NCBI Taxonomy" id="1457794"/>
    <lineage>
        <taxon>Archaea</taxon>
        <taxon>Methanobacteriati</taxon>
        <taxon>Methanobacteriota</taxon>
        <taxon>environmental samples</taxon>
    </lineage>
</organism>
<feature type="transmembrane region" description="Helical" evidence="6">
    <location>
        <begin position="82"/>
        <end position="102"/>
    </location>
</feature>
<feature type="transmembrane region" description="Helical" evidence="6">
    <location>
        <begin position="41"/>
        <end position="61"/>
    </location>
</feature>
<feature type="transmembrane region" description="Helical" evidence="6">
    <location>
        <begin position="542"/>
        <end position="562"/>
    </location>
</feature>
<dbReference type="NCBIfam" id="TIGR00733">
    <property type="entry name" value="OPT family oligopeptide transporter"/>
    <property type="match status" value="1"/>
</dbReference>
<feature type="transmembrane region" description="Helical" evidence="6">
    <location>
        <begin position="339"/>
        <end position="366"/>
    </location>
</feature>
<dbReference type="GO" id="GO:0016020">
    <property type="term" value="C:membrane"/>
    <property type="evidence" value="ECO:0007669"/>
    <property type="project" value="UniProtKB-SubCell"/>
</dbReference>
<evidence type="ECO:0000256" key="6">
    <source>
        <dbReference type="SAM" id="Phobius"/>
    </source>
</evidence>
<comment type="subcellular location">
    <subcellularLocation>
        <location evidence="1">Membrane</location>
        <topology evidence="1">Multi-pass membrane protein</topology>
    </subcellularLocation>
</comment>
<dbReference type="PANTHER" id="PTHR31645">
    <property type="entry name" value="OLIGOPEPTIDE TRANSPORTER YGL114W-RELATED"/>
    <property type="match status" value="1"/>
</dbReference>